<dbReference type="InterPro" id="IPR024134">
    <property type="entry name" value="SOD_Cu/Zn_/chaperone"/>
</dbReference>
<proteinExistence type="inferred from homology"/>
<comment type="similarity">
    <text evidence="1">Belongs to the Cu-Zn superoxide dismutase family.</text>
</comment>
<keyword evidence="1" id="KW-0479">Metal-binding</keyword>
<keyword evidence="3" id="KW-1185">Reference proteome</keyword>
<keyword evidence="1" id="KW-0186">Copper</keyword>
<evidence type="ECO:0000256" key="1">
    <source>
        <dbReference type="RuleBase" id="RU000393"/>
    </source>
</evidence>
<dbReference type="RefSeq" id="XP_006822462.1">
    <property type="nucleotide sequence ID" value="XM_006822399.1"/>
</dbReference>
<evidence type="ECO:0000313" key="3">
    <source>
        <dbReference type="Proteomes" id="UP000694865"/>
    </source>
</evidence>
<feature type="domain" description="Superoxide dismutase copper/zinc binding" evidence="2">
    <location>
        <begin position="29"/>
        <end position="165"/>
    </location>
</feature>
<gene>
    <name evidence="4" type="primary">LOC102809849</name>
</gene>
<dbReference type="PRINTS" id="PR00068">
    <property type="entry name" value="CUZNDISMTASE"/>
</dbReference>
<keyword evidence="1" id="KW-0560">Oxidoreductase</keyword>
<dbReference type="GeneID" id="102809849"/>
<name>A0ABM0MR21_SACKO</name>
<dbReference type="Gene3D" id="2.60.40.200">
    <property type="entry name" value="Superoxide dismutase, copper/zinc binding domain"/>
    <property type="match status" value="1"/>
</dbReference>
<dbReference type="Pfam" id="PF00080">
    <property type="entry name" value="Sod_Cu"/>
    <property type="match status" value="1"/>
</dbReference>
<keyword evidence="1" id="KW-0862">Zinc</keyword>
<reference evidence="4" key="1">
    <citation type="submission" date="2025-08" db="UniProtKB">
        <authorList>
            <consortium name="RefSeq"/>
        </authorList>
    </citation>
    <scope>IDENTIFICATION</scope>
    <source>
        <tissue evidence="4">Testes</tissue>
    </source>
</reference>
<dbReference type="EC" id="1.15.1.1" evidence="1"/>
<protein>
    <recommendedName>
        <fullName evidence="1">Superoxide dismutase [Cu-Zn]</fullName>
        <ecNumber evidence="1">1.15.1.1</ecNumber>
    </recommendedName>
</protein>
<sequence length="170" mass="18199">MIPKYIHAGCYLRPNPSLNSNDEIYRPIEGSIHVKQLTSGGDVEISLDVSGFDSRALHAFHVHSYGYIGDTGCDDTGGHYNPYGKWHGAPQDSERHVGDLGNIQSDDDGNVKIVMRDNVASLVGEDSIIGRSFVVHVGVDDLGRGGDEGSRTTGNAGPRLACCVIGHIPD</sequence>
<dbReference type="PANTHER" id="PTHR10003">
    <property type="entry name" value="SUPEROXIDE DISMUTASE CU-ZN -RELATED"/>
    <property type="match status" value="1"/>
</dbReference>
<dbReference type="InterPro" id="IPR018152">
    <property type="entry name" value="SOD_Cu/Zn_BS"/>
</dbReference>
<comment type="cofactor">
    <cofactor evidence="1">
        <name>Zn(2+)</name>
        <dbReference type="ChEBI" id="CHEBI:29105"/>
    </cofactor>
    <text evidence="1">Binds 1 zinc ion per subunit.</text>
</comment>
<accession>A0ABM0MR21</accession>
<comment type="function">
    <text evidence="1">Destroys radicals which are normally produced within the cells and which are toxic to biological systems.</text>
</comment>
<dbReference type="InterPro" id="IPR001424">
    <property type="entry name" value="SOD_Cu_Zn_dom"/>
</dbReference>
<comment type="cofactor">
    <cofactor evidence="1">
        <name>Cu cation</name>
        <dbReference type="ChEBI" id="CHEBI:23378"/>
    </cofactor>
    <text evidence="1">Binds 1 copper ion per subunit.</text>
</comment>
<evidence type="ECO:0000259" key="2">
    <source>
        <dbReference type="Pfam" id="PF00080"/>
    </source>
</evidence>
<organism evidence="3 4">
    <name type="scientific">Saccoglossus kowalevskii</name>
    <name type="common">Acorn worm</name>
    <dbReference type="NCBI Taxonomy" id="10224"/>
    <lineage>
        <taxon>Eukaryota</taxon>
        <taxon>Metazoa</taxon>
        <taxon>Hemichordata</taxon>
        <taxon>Enteropneusta</taxon>
        <taxon>Harrimaniidae</taxon>
        <taxon>Saccoglossus</taxon>
    </lineage>
</organism>
<dbReference type="CDD" id="cd00305">
    <property type="entry name" value="Cu-Zn_Superoxide_Dismutase"/>
    <property type="match status" value="1"/>
</dbReference>
<dbReference type="SUPFAM" id="SSF49329">
    <property type="entry name" value="Cu,Zn superoxide dismutase-like"/>
    <property type="match status" value="1"/>
</dbReference>
<dbReference type="Proteomes" id="UP000694865">
    <property type="component" value="Unplaced"/>
</dbReference>
<dbReference type="PROSITE" id="PS00332">
    <property type="entry name" value="SOD_CU_ZN_2"/>
    <property type="match status" value="1"/>
</dbReference>
<evidence type="ECO:0000313" key="4">
    <source>
        <dbReference type="RefSeq" id="XP_006822462.1"/>
    </source>
</evidence>
<dbReference type="InterPro" id="IPR036423">
    <property type="entry name" value="SOD-like_Cu/Zn_dom_sf"/>
</dbReference>
<comment type="catalytic activity">
    <reaction evidence="1">
        <text>2 superoxide + 2 H(+) = H2O2 + O2</text>
        <dbReference type="Rhea" id="RHEA:20696"/>
        <dbReference type="ChEBI" id="CHEBI:15378"/>
        <dbReference type="ChEBI" id="CHEBI:15379"/>
        <dbReference type="ChEBI" id="CHEBI:16240"/>
        <dbReference type="ChEBI" id="CHEBI:18421"/>
        <dbReference type="EC" id="1.15.1.1"/>
    </reaction>
</comment>